<dbReference type="AlphaFoldDB" id="A0A5B7G5T3"/>
<name>A0A5B7G5T3_PORTR</name>
<gene>
    <name evidence="1" type="ORF">E2C01_046703</name>
</gene>
<comment type="caution">
    <text evidence="1">The sequence shown here is derived from an EMBL/GenBank/DDBJ whole genome shotgun (WGS) entry which is preliminary data.</text>
</comment>
<reference evidence="1 2" key="1">
    <citation type="submission" date="2019-05" db="EMBL/GenBank/DDBJ databases">
        <title>Another draft genome of Portunus trituberculatus and its Hox gene families provides insights of decapod evolution.</title>
        <authorList>
            <person name="Jeong J.-H."/>
            <person name="Song I."/>
            <person name="Kim S."/>
            <person name="Choi T."/>
            <person name="Kim D."/>
            <person name="Ryu S."/>
            <person name="Kim W."/>
        </authorList>
    </citation>
    <scope>NUCLEOTIDE SEQUENCE [LARGE SCALE GENOMIC DNA]</scope>
    <source>
        <tissue evidence="1">Muscle</tissue>
    </source>
</reference>
<evidence type="ECO:0000313" key="2">
    <source>
        <dbReference type="Proteomes" id="UP000324222"/>
    </source>
</evidence>
<sequence length="82" mass="9799">MRTKGKQKESPVTCFSPDVCCEWQELSKHMPGERHTPIHHHYHYHYYCTTTCSLYDTSLHYITTRLHHHLLAFPRTITPPHQ</sequence>
<organism evidence="1 2">
    <name type="scientific">Portunus trituberculatus</name>
    <name type="common">Swimming crab</name>
    <name type="synonym">Neptunus trituberculatus</name>
    <dbReference type="NCBI Taxonomy" id="210409"/>
    <lineage>
        <taxon>Eukaryota</taxon>
        <taxon>Metazoa</taxon>
        <taxon>Ecdysozoa</taxon>
        <taxon>Arthropoda</taxon>
        <taxon>Crustacea</taxon>
        <taxon>Multicrustacea</taxon>
        <taxon>Malacostraca</taxon>
        <taxon>Eumalacostraca</taxon>
        <taxon>Eucarida</taxon>
        <taxon>Decapoda</taxon>
        <taxon>Pleocyemata</taxon>
        <taxon>Brachyura</taxon>
        <taxon>Eubrachyura</taxon>
        <taxon>Portunoidea</taxon>
        <taxon>Portunidae</taxon>
        <taxon>Portuninae</taxon>
        <taxon>Portunus</taxon>
    </lineage>
</organism>
<evidence type="ECO:0000313" key="1">
    <source>
        <dbReference type="EMBL" id="MPC52825.1"/>
    </source>
</evidence>
<dbReference type="Proteomes" id="UP000324222">
    <property type="component" value="Unassembled WGS sequence"/>
</dbReference>
<keyword evidence="2" id="KW-1185">Reference proteome</keyword>
<proteinExistence type="predicted"/>
<accession>A0A5B7G5T3</accession>
<protein>
    <submittedName>
        <fullName evidence="1">Uncharacterized protein</fullName>
    </submittedName>
</protein>
<dbReference type="EMBL" id="VSRR010011176">
    <property type="protein sequence ID" value="MPC52825.1"/>
    <property type="molecule type" value="Genomic_DNA"/>
</dbReference>